<feature type="signal peptide" evidence="2">
    <location>
        <begin position="1"/>
        <end position="36"/>
    </location>
</feature>
<dbReference type="CDD" id="cd06462">
    <property type="entry name" value="Peptidase_S24_S26"/>
    <property type="match status" value="1"/>
</dbReference>
<keyword evidence="5" id="KW-1185">Reference proteome</keyword>
<proteinExistence type="predicted"/>
<dbReference type="AlphaFoldDB" id="A0A3M0C4A8"/>
<dbReference type="Proteomes" id="UP000271227">
    <property type="component" value="Unassembled WGS sequence"/>
</dbReference>
<dbReference type="Pfam" id="PF10502">
    <property type="entry name" value="Peptidase_S26"/>
    <property type="match status" value="1"/>
</dbReference>
<reference evidence="4 5" key="1">
    <citation type="submission" date="2018-10" db="EMBL/GenBank/DDBJ databases">
        <title>Genomic Encyclopedia of Archaeal and Bacterial Type Strains, Phase II (KMG-II): from individual species to whole genera.</title>
        <authorList>
            <person name="Goeker M."/>
        </authorList>
    </citation>
    <scope>NUCLEOTIDE SEQUENCE [LARGE SCALE GENOMIC DNA]</scope>
    <source>
        <strain evidence="4 5">DSM 25217</strain>
    </source>
</reference>
<dbReference type="OrthoDB" id="8481190at2"/>
<dbReference type="Gene3D" id="2.10.109.10">
    <property type="entry name" value="Umud Fragment, subunit A"/>
    <property type="match status" value="1"/>
</dbReference>
<dbReference type="GO" id="GO:0004252">
    <property type="term" value="F:serine-type endopeptidase activity"/>
    <property type="evidence" value="ECO:0007669"/>
    <property type="project" value="InterPro"/>
</dbReference>
<dbReference type="RefSeq" id="WP_121939601.1">
    <property type="nucleotide sequence ID" value="NZ_REFR01000013.1"/>
</dbReference>
<evidence type="ECO:0000256" key="2">
    <source>
        <dbReference type="SAM" id="SignalP"/>
    </source>
</evidence>
<keyword evidence="2" id="KW-0732">Signal</keyword>
<evidence type="ECO:0000313" key="5">
    <source>
        <dbReference type="Proteomes" id="UP000271227"/>
    </source>
</evidence>
<evidence type="ECO:0000313" key="4">
    <source>
        <dbReference type="EMBL" id="RMB04691.1"/>
    </source>
</evidence>
<feature type="region of interest" description="Disordered" evidence="1">
    <location>
        <begin position="45"/>
        <end position="72"/>
    </location>
</feature>
<dbReference type="InterPro" id="IPR036286">
    <property type="entry name" value="LexA/Signal_pep-like_sf"/>
</dbReference>
<name>A0A3M0C4A8_9PROT</name>
<sequence>MNLISSLRTYRQTAGTARRHTVFALAALLAPVTALAVGETHAAGRFAQPPATGGGNSGDKRDSGTDGPLPPCRPVTIEITGDSLQGVVFSGERLTVSSIGCGAPALDDLVVFRTEDGRFVVKQVWGRPGDTLRVADDGRMYVDGRLAETPFGRPYIVRRAAYRLMKGHEGRLDGYLALGHPGSVDSAMLGPIARADIVGFAPSPRRDGAARTP</sequence>
<dbReference type="EMBL" id="REFR01000013">
    <property type="protein sequence ID" value="RMB04691.1"/>
    <property type="molecule type" value="Genomic_DNA"/>
</dbReference>
<evidence type="ECO:0000259" key="3">
    <source>
        <dbReference type="Pfam" id="PF10502"/>
    </source>
</evidence>
<accession>A0A3M0C4A8</accession>
<dbReference type="InParanoid" id="A0A3M0C4A8"/>
<dbReference type="SUPFAM" id="SSF51306">
    <property type="entry name" value="LexA/Signal peptidase"/>
    <property type="match status" value="1"/>
</dbReference>
<feature type="domain" description="Peptidase S26" evidence="3">
    <location>
        <begin position="77"/>
        <end position="201"/>
    </location>
</feature>
<protein>
    <submittedName>
        <fullName evidence="4">Peptidase S24-like protein</fullName>
    </submittedName>
</protein>
<organism evidence="4 5">
    <name type="scientific">Eilatimonas milleporae</name>
    <dbReference type="NCBI Taxonomy" id="911205"/>
    <lineage>
        <taxon>Bacteria</taxon>
        <taxon>Pseudomonadati</taxon>
        <taxon>Pseudomonadota</taxon>
        <taxon>Alphaproteobacteria</taxon>
        <taxon>Kordiimonadales</taxon>
        <taxon>Kordiimonadaceae</taxon>
        <taxon>Eilatimonas</taxon>
    </lineage>
</organism>
<dbReference type="InterPro" id="IPR019533">
    <property type="entry name" value="Peptidase_S26"/>
</dbReference>
<comment type="caution">
    <text evidence="4">The sequence shown here is derived from an EMBL/GenBank/DDBJ whole genome shotgun (WGS) entry which is preliminary data.</text>
</comment>
<dbReference type="GO" id="GO:0006465">
    <property type="term" value="P:signal peptide processing"/>
    <property type="evidence" value="ECO:0007669"/>
    <property type="project" value="InterPro"/>
</dbReference>
<gene>
    <name evidence="4" type="ORF">BXY39_2963</name>
</gene>
<feature type="chain" id="PRO_5017967952" evidence="2">
    <location>
        <begin position="37"/>
        <end position="213"/>
    </location>
</feature>
<evidence type="ECO:0000256" key="1">
    <source>
        <dbReference type="SAM" id="MobiDB-lite"/>
    </source>
</evidence>